<organism evidence="2 3">
    <name type="scientific">Salmonella enterica</name>
    <name type="common">Salmonella choleraesuis</name>
    <dbReference type="NCBI Taxonomy" id="28901"/>
    <lineage>
        <taxon>Bacteria</taxon>
        <taxon>Pseudomonadati</taxon>
        <taxon>Pseudomonadota</taxon>
        <taxon>Gammaproteobacteria</taxon>
        <taxon>Enterobacterales</taxon>
        <taxon>Enterobacteriaceae</taxon>
        <taxon>Salmonella</taxon>
    </lineage>
</organism>
<dbReference type="AlphaFoldDB" id="A0A379SDA0"/>
<protein>
    <submittedName>
        <fullName evidence="2">Uncharacterized protein</fullName>
    </submittedName>
</protein>
<evidence type="ECO:0000313" key="3">
    <source>
        <dbReference type="Proteomes" id="UP000254332"/>
    </source>
</evidence>
<name>A0A379SDA0_SALER</name>
<gene>
    <name evidence="2" type="ORF">NCTC10718_04892</name>
</gene>
<sequence length="39" mass="4380">MNRQCKKNLKEGNDGMCPETGGGEAEKDWRADKGYDFTV</sequence>
<dbReference type="EMBL" id="UGWQ01000003">
    <property type="protein sequence ID" value="SUG27569.1"/>
    <property type="molecule type" value="Genomic_DNA"/>
</dbReference>
<evidence type="ECO:0000313" key="2">
    <source>
        <dbReference type="EMBL" id="SUG27569.1"/>
    </source>
</evidence>
<dbReference type="Proteomes" id="UP000254332">
    <property type="component" value="Unassembled WGS sequence"/>
</dbReference>
<proteinExistence type="predicted"/>
<reference evidence="2 3" key="1">
    <citation type="submission" date="2018-06" db="EMBL/GenBank/DDBJ databases">
        <authorList>
            <consortium name="Pathogen Informatics"/>
            <person name="Doyle S."/>
        </authorList>
    </citation>
    <scope>NUCLEOTIDE SEQUENCE [LARGE SCALE GENOMIC DNA]</scope>
    <source>
        <strain evidence="2 3">NCTC10718</strain>
    </source>
</reference>
<feature type="region of interest" description="Disordered" evidence="1">
    <location>
        <begin position="1"/>
        <end position="39"/>
    </location>
</feature>
<feature type="compositionally biased region" description="Basic and acidic residues" evidence="1">
    <location>
        <begin position="24"/>
        <end position="39"/>
    </location>
</feature>
<accession>A0A379SDA0</accession>
<evidence type="ECO:0000256" key="1">
    <source>
        <dbReference type="SAM" id="MobiDB-lite"/>
    </source>
</evidence>